<organism evidence="1 2">
    <name type="scientific">Nosema granulosis</name>
    <dbReference type="NCBI Taxonomy" id="83296"/>
    <lineage>
        <taxon>Eukaryota</taxon>
        <taxon>Fungi</taxon>
        <taxon>Fungi incertae sedis</taxon>
        <taxon>Microsporidia</taxon>
        <taxon>Nosematidae</taxon>
        <taxon>Nosema</taxon>
    </lineage>
</organism>
<evidence type="ECO:0000313" key="2">
    <source>
        <dbReference type="Proteomes" id="UP000740883"/>
    </source>
</evidence>
<evidence type="ECO:0000313" key="1">
    <source>
        <dbReference type="EMBL" id="KAF9752796.1"/>
    </source>
</evidence>
<keyword evidence="2" id="KW-1185">Reference proteome</keyword>
<dbReference type="OrthoDB" id="547746at2759"/>
<gene>
    <name evidence="1" type="ORF">NGRA_3396</name>
</gene>
<accession>A0A9P6GVB1</accession>
<dbReference type="AlphaFoldDB" id="A0A9P6GVB1"/>
<dbReference type="EMBL" id="SBJO01000996">
    <property type="protein sequence ID" value="KAF9752796.1"/>
    <property type="molecule type" value="Genomic_DNA"/>
</dbReference>
<protein>
    <submittedName>
        <fullName evidence="1">Uncharacterized protein</fullName>
    </submittedName>
</protein>
<sequence>MGKKEKHETENKKIEKTTTAVSIGEYNSQETEEIQEEPSGIKTNNTLASLDAILREVQSSQRNWPQQALSAILSRWKQMPRGGWPKVTRYYCDKFQTEISETLFKKTAKEILRNQAGNPTEVRNFNLKDGRKRLKVLDDTFKTCSLKDIAFKGRVKDNFTNVWKELATKKIEDVHPTRKISSLKTDLKLINTLN</sequence>
<proteinExistence type="predicted"/>
<name>A0A9P6GVB1_9MICR</name>
<dbReference type="Proteomes" id="UP000740883">
    <property type="component" value="Unassembled WGS sequence"/>
</dbReference>
<reference evidence="1 2" key="1">
    <citation type="journal article" date="2020" name="Genome Biol. Evol.">
        <title>Comparative genomics of strictly vertically transmitted, feminizing microsporidia endosymbionts of amphipod crustaceans.</title>
        <authorList>
            <person name="Cormier A."/>
            <person name="Chebbi M.A."/>
            <person name="Giraud I."/>
            <person name="Wattier R."/>
            <person name="Teixeira M."/>
            <person name="Gilbert C."/>
            <person name="Rigaud T."/>
            <person name="Cordaux R."/>
        </authorList>
    </citation>
    <scope>NUCLEOTIDE SEQUENCE [LARGE SCALE GENOMIC DNA]</scope>
    <source>
        <strain evidence="1 2">Ou3-Ou53</strain>
    </source>
</reference>
<feature type="non-terminal residue" evidence="1">
    <location>
        <position position="194"/>
    </location>
</feature>
<comment type="caution">
    <text evidence="1">The sequence shown here is derived from an EMBL/GenBank/DDBJ whole genome shotgun (WGS) entry which is preliminary data.</text>
</comment>